<dbReference type="Gene3D" id="1.10.260.40">
    <property type="entry name" value="lambda repressor-like DNA-binding domains"/>
    <property type="match status" value="1"/>
</dbReference>
<dbReference type="Pfam" id="PF01381">
    <property type="entry name" value="HTH_3"/>
    <property type="match status" value="1"/>
</dbReference>
<dbReference type="PANTHER" id="PTHR46797">
    <property type="entry name" value="HTH-TYPE TRANSCRIPTIONAL REGULATOR"/>
    <property type="match status" value="1"/>
</dbReference>
<evidence type="ECO:0000256" key="1">
    <source>
        <dbReference type="ARBA" id="ARBA00023125"/>
    </source>
</evidence>
<dbReference type="InterPro" id="IPR010982">
    <property type="entry name" value="Lambda_DNA-bd_dom_sf"/>
</dbReference>
<evidence type="ECO:0000259" key="2">
    <source>
        <dbReference type="PROSITE" id="PS50943"/>
    </source>
</evidence>
<evidence type="ECO:0000259" key="3">
    <source>
        <dbReference type="PROSITE" id="PS51500"/>
    </source>
</evidence>
<dbReference type="GO" id="GO:0003700">
    <property type="term" value="F:DNA-binding transcription factor activity"/>
    <property type="evidence" value="ECO:0007669"/>
    <property type="project" value="TreeGrafter"/>
</dbReference>
<dbReference type="SMART" id="SM00530">
    <property type="entry name" value="HTH_XRE"/>
    <property type="match status" value="1"/>
</dbReference>
<reference evidence="4 5" key="1">
    <citation type="submission" date="2020-02" db="EMBL/GenBank/DDBJ databases">
        <authorList>
            <person name="Gao J."/>
            <person name="Sun J."/>
        </authorList>
    </citation>
    <scope>NUCLEOTIDE SEQUENCE [LARGE SCALE GENOMIC DNA]</scope>
    <source>
        <strain evidence="4 5">7124</strain>
    </source>
</reference>
<dbReference type="RefSeq" id="WP_165104083.1">
    <property type="nucleotide sequence ID" value="NZ_JAAKGU010000020.1"/>
</dbReference>
<evidence type="ECO:0000313" key="4">
    <source>
        <dbReference type="EMBL" id="NGM85599.1"/>
    </source>
</evidence>
<dbReference type="GO" id="GO:0005829">
    <property type="term" value="C:cytosol"/>
    <property type="evidence" value="ECO:0007669"/>
    <property type="project" value="TreeGrafter"/>
</dbReference>
<dbReference type="InterPro" id="IPR001387">
    <property type="entry name" value="Cro/C1-type_HTH"/>
</dbReference>
<dbReference type="InterPro" id="IPR010981">
    <property type="entry name" value="SinR/SinI_dimer_dom"/>
</dbReference>
<dbReference type="CDD" id="cd00093">
    <property type="entry name" value="HTH_XRE"/>
    <property type="match status" value="1"/>
</dbReference>
<keyword evidence="5" id="KW-1185">Reference proteome</keyword>
<feature type="domain" description="HTH cro/C1-type" evidence="2">
    <location>
        <begin position="6"/>
        <end position="61"/>
    </location>
</feature>
<protein>
    <submittedName>
        <fullName evidence="4">Helix-turn-helix domain-containing protein</fullName>
    </submittedName>
</protein>
<dbReference type="SUPFAM" id="SSF47413">
    <property type="entry name" value="lambda repressor-like DNA-binding domains"/>
    <property type="match status" value="1"/>
</dbReference>
<dbReference type="AlphaFoldDB" id="A0A6M1PPJ5"/>
<proteinExistence type="predicted"/>
<organism evidence="4 5">
    <name type="scientific">Paenibacillus apii</name>
    <dbReference type="NCBI Taxonomy" id="1850370"/>
    <lineage>
        <taxon>Bacteria</taxon>
        <taxon>Bacillati</taxon>
        <taxon>Bacillota</taxon>
        <taxon>Bacilli</taxon>
        <taxon>Bacillales</taxon>
        <taxon>Paenibacillaceae</taxon>
        <taxon>Paenibacillus</taxon>
    </lineage>
</organism>
<dbReference type="SUPFAM" id="SSF47406">
    <property type="entry name" value="SinR repressor dimerisation domain-like"/>
    <property type="match status" value="1"/>
</dbReference>
<dbReference type="GO" id="GO:0003677">
    <property type="term" value="F:DNA binding"/>
    <property type="evidence" value="ECO:0007669"/>
    <property type="project" value="UniProtKB-KW"/>
</dbReference>
<dbReference type="InterPro" id="IPR050807">
    <property type="entry name" value="TransReg_Diox_bact_type"/>
</dbReference>
<accession>A0A6M1PPJ5</accession>
<name>A0A6M1PPJ5_9BACL</name>
<dbReference type="PANTHER" id="PTHR46797:SF13">
    <property type="entry name" value="HTH-TYPE TRANSCRIPTIONAL REGULATOR SINR"/>
    <property type="match status" value="1"/>
</dbReference>
<keyword evidence="1" id="KW-0238">DNA-binding</keyword>
<dbReference type="Proteomes" id="UP000480151">
    <property type="component" value="Unassembled WGS sequence"/>
</dbReference>
<evidence type="ECO:0000313" key="5">
    <source>
        <dbReference type="Proteomes" id="UP000480151"/>
    </source>
</evidence>
<dbReference type="Pfam" id="PF08671">
    <property type="entry name" value="SinI"/>
    <property type="match status" value="1"/>
</dbReference>
<dbReference type="PROSITE" id="PS50943">
    <property type="entry name" value="HTH_CROC1"/>
    <property type="match status" value="1"/>
</dbReference>
<sequence>MIGKRIQQLRKKKNYSLTELSERAGVAKSYLSSIERGIQKNPSIQFLEKVGSVLGITVEEFLHSDPKKEDIEQTDLEWNDLIKEAMHSGISKREFRDFLEYNKWRMERR</sequence>
<gene>
    <name evidence="4" type="ORF">G5B47_24680</name>
</gene>
<dbReference type="EMBL" id="JAAKGU010000020">
    <property type="protein sequence ID" value="NGM85599.1"/>
    <property type="molecule type" value="Genomic_DNA"/>
</dbReference>
<dbReference type="PROSITE" id="PS51500">
    <property type="entry name" value="SIN"/>
    <property type="match status" value="1"/>
</dbReference>
<comment type="caution">
    <text evidence="4">The sequence shown here is derived from an EMBL/GenBank/DDBJ whole genome shotgun (WGS) entry which is preliminary data.</text>
</comment>
<dbReference type="GO" id="GO:0046983">
    <property type="term" value="F:protein dimerization activity"/>
    <property type="evidence" value="ECO:0007669"/>
    <property type="project" value="InterPro"/>
</dbReference>
<dbReference type="InterPro" id="IPR036281">
    <property type="entry name" value="SinR/SinI_dimer_dom_sf"/>
</dbReference>
<feature type="domain" description="Sin" evidence="3">
    <location>
        <begin position="65"/>
        <end position="103"/>
    </location>
</feature>